<feature type="binding site" evidence="12">
    <location>
        <position position="58"/>
    </location>
    <ligand>
        <name>Zn(2+)</name>
        <dbReference type="ChEBI" id="CHEBI:29105"/>
    </ligand>
</feature>
<dbReference type="STRING" id="568069.A0A1J1IX89"/>
<evidence type="ECO:0000256" key="9">
    <source>
        <dbReference type="ARBA" id="ARBA00023163"/>
    </source>
</evidence>
<dbReference type="GO" id="GO:0005634">
    <property type="term" value="C:nucleus"/>
    <property type="evidence" value="ECO:0007669"/>
    <property type="project" value="UniProtKB-SubCell"/>
</dbReference>
<evidence type="ECO:0000256" key="1">
    <source>
        <dbReference type="ARBA" id="ARBA00004123"/>
    </source>
</evidence>
<feature type="binding site" evidence="12">
    <location>
        <position position="61"/>
    </location>
    <ligand>
        <name>Zn(2+)</name>
        <dbReference type="ChEBI" id="CHEBI:29105"/>
    </ligand>
</feature>
<dbReference type="PROSITE" id="PS50157">
    <property type="entry name" value="ZINC_FINGER_C2H2_2"/>
    <property type="match status" value="12"/>
</dbReference>
<keyword evidence="7" id="KW-0805">Transcription regulation</keyword>
<dbReference type="InterPro" id="IPR012934">
    <property type="entry name" value="Znf_AD"/>
</dbReference>
<evidence type="ECO:0000313" key="15">
    <source>
        <dbReference type="EMBL" id="CRL04767.1"/>
    </source>
</evidence>
<evidence type="ECO:0000256" key="11">
    <source>
        <dbReference type="PROSITE-ProRule" id="PRU00042"/>
    </source>
</evidence>
<dbReference type="AlphaFoldDB" id="A0A1J1IX89"/>
<accession>A0A1J1IX89</accession>
<dbReference type="GO" id="GO:0003677">
    <property type="term" value="F:DNA binding"/>
    <property type="evidence" value="ECO:0007669"/>
    <property type="project" value="UniProtKB-KW"/>
</dbReference>
<gene>
    <name evidence="15" type="ORF">CLUMA_CG017827</name>
</gene>
<evidence type="ECO:0000259" key="13">
    <source>
        <dbReference type="PROSITE" id="PS50157"/>
    </source>
</evidence>
<dbReference type="SMART" id="SM00355">
    <property type="entry name" value="ZnF_C2H2"/>
    <property type="match status" value="12"/>
</dbReference>
<feature type="domain" description="C2H2-type" evidence="13">
    <location>
        <begin position="451"/>
        <end position="477"/>
    </location>
</feature>
<keyword evidence="3 12" id="KW-0479">Metal-binding</keyword>
<evidence type="ECO:0000313" key="16">
    <source>
        <dbReference type="Proteomes" id="UP000183832"/>
    </source>
</evidence>
<dbReference type="GO" id="GO:0008270">
    <property type="term" value="F:zinc ion binding"/>
    <property type="evidence" value="ECO:0007669"/>
    <property type="project" value="UniProtKB-UniRule"/>
</dbReference>
<evidence type="ECO:0000256" key="5">
    <source>
        <dbReference type="ARBA" id="ARBA00022771"/>
    </source>
</evidence>
<evidence type="ECO:0000256" key="12">
    <source>
        <dbReference type="PROSITE-ProRule" id="PRU01263"/>
    </source>
</evidence>
<feature type="domain" description="C2H2-type" evidence="13">
    <location>
        <begin position="186"/>
        <end position="215"/>
    </location>
</feature>
<dbReference type="SUPFAM" id="SSF57716">
    <property type="entry name" value="Glucocorticoid receptor-like (DNA-binding domain)"/>
    <property type="match status" value="1"/>
</dbReference>
<feature type="domain" description="C2H2-type" evidence="13">
    <location>
        <begin position="223"/>
        <end position="245"/>
    </location>
</feature>
<evidence type="ECO:0000256" key="2">
    <source>
        <dbReference type="ARBA" id="ARBA00006991"/>
    </source>
</evidence>
<feature type="domain" description="C2H2-type" evidence="13">
    <location>
        <begin position="481"/>
        <end position="503"/>
    </location>
</feature>
<feature type="domain" description="C2H2-type" evidence="13">
    <location>
        <begin position="157"/>
        <end position="184"/>
    </location>
</feature>
<keyword evidence="9" id="KW-0804">Transcription</keyword>
<feature type="domain" description="C2H2-type" evidence="13">
    <location>
        <begin position="282"/>
        <end position="309"/>
    </location>
</feature>
<dbReference type="Proteomes" id="UP000183832">
    <property type="component" value="Unassembled WGS sequence"/>
</dbReference>
<feature type="domain" description="C2H2-type" evidence="13">
    <location>
        <begin position="423"/>
        <end position="450"/>
    </location>
</feature>
<proteinExistence type="inferred from homology"/>
<dbReference type="SUPFAM" id="SSF57667">
    <property type="entry name" value="beta-beta-alpha zinc fingers"/>
    <property type="match status" value="6"/>
</dbReference>
<feature type="binding site" evidence="12">
    <location>
        <position position="12"/>
    </location>
    <ligand>
        <name>Zn(2+)</name>
        <dbReference type="ChEBI" id="CHEBI:29105"/>
    </ligand>
</feature>
<comment type="similarity">
    <text evidence="2">Belongs to the krueppel C2H2-type zinc-finger protein family.</text>
</comment>
<dbReference type="InterPro" id="IPR036236">
    <property type="entry name" value="Znf_C2H2_sf"/>
</dbReference>
<keyword evidence="16" id="KW-1185">Reference proteome</keyword>
<reference evidence="15 16" key="1">
    <citation type="submission" date="2015-04" db="EMBL/GenBank/DDBJ databases">
        <authorList>
            <person name="Syromyatnikov M.Y."/>
            <person name="Popov V.N."/>
        </authorList>
    </citation>
    <scope>NUCLEOTIDE SEQUENCE [LARGE SCALE GENOMIC DNA]</scope>
</reference>
<dbReference type="FunFam" id="3.30.160.60:FF:000325">
    <property type="entry name" value="ZFP90 zinc finger protein"/>
    <property type="match status" value="1"/>
</dbReference>
<dbReference type="PROSITE" id="PS51915">
    <property type="entry name" value="ZAD"/>
    <property type="match status" value="1"/>
</dbReference>
<feature type="domain" description="C2H2-type" evidence="13">
    <location>
        <begin position="394"/>
        <end position="422"/>
    </location>
</feature>
<feature type="domain" description="C2H2-type" evidence="13">
    <location>
        <begin position="254"/>
        <end position="281"/>
    </location>
</feature>
<evidence type="ECO:0000256" key="4">
    <source>
        <dbReference type="ARBA" id="ARBA00022737"/>
    </source>
</evidence>
<protein>
    <submittedName>
        <fullName evidence="15">CLUMA_CG017827, isoform A</fullName>
    </submittedName>
</protein>
<dbReference type="InterPro" id="IPR013087">
    <property type="entry name" value="Znf_C2H2_type"/>
</dbReference>
<dbReference type="Pfam" id="PF00096">
    <property type="entry name" value="zf-C2H2"/>
    <property type="match status" value="9"/>
</dbReference>
<dbReference type="FunFam" id="3.30.160.60:FF:000072">
    <property type="entry name" value="zinc finger protein 143 isoform X1"/>
    <property type="match status" value="1"/>
</dbReference>
<organism evidence="15 16">
    <name type="scientific">Clunio marinus</name>
    <dbReference type="NCBI Taxonomy" id="568069"/>
    <lineage>
        <taxon>Eukaryota</taxon>
        <taxon>Metazoa</taxon>
        <taxon>Ecdysozoa</taxon>
        <taxon>Arthropoda</taxon>
        <taxon>Hexapoda</taxon>
        <taxon>Insecta</taxon>
        <taxon>Pterygota</taxon>
        <taxon>Neoptera</taxon>
        <taxon>Endopterygota</taxon>
        <taxon>Diptera</taxon>
        <taxon>Nematocera</taxon>
        <taxon>Chironomoidea</taxon>
        <taxon>Chironomidae</taxon>
        <taxon>Clunio</taxon>
    </lineage>
</organism>
<dbReference type="FunFam" id="3.30.160.60:FF:000093">
    <property type="entry name" value="zinc finger protein 668 isoform X1"/>
    <property type="match status" value="1"/>
</dbReference>
<feature type="binding site" evidence="12">
    <location>
        <position position="9"/>
    </location>
    <ligand>
        <name>Zn(2+)</name>
        <dbReference type="ChEBI" id="CHEBI:29105"/>
    </ligand>
</feature>
<dbReference type="PANTHER" id="PTHR23234:SF10">
    <property type="entry name" value="RIKEN CDNA 6720489N17 GENE-RELATED"/>
    <property type="match status" value="1"/>
</dbReference>
<sequence>MDLKVEKICRICLSESEELESIFKYEFQAVPIINILRKVCYSLRMVPQENDNLPSSLCPECLEILCRAHKLNNVSVDSDSRLRKFLQPQTSIKEETIDFTTQDGDSPLKLETNEFELSDCKQNVEEITFGEIETEININEDSEEKDSSKIKKTPKRHQCSTCLRFFEKPSKLLRHLQTHDVNKKPFACEQPGCFQRFLTDASLKRHAILHSGMTIKVQDEKTYECVVCSKPFKVQEALASHMRTHKDIMDKLEFPCNLCDKVFKKLNDLTRHSRKHPENKSHKCLICSKMFSQGSHLIDHLNRHKNLRPHVCNICNKAFQQSSTLKDHLRTHTSEKPFLCSECGKSFNNPSNLRQHVKRHLNLKEFECHLCPGKFSCKASLDSHIRSHSGIKPHVCNTCGSAFTKGSSLKKHIRTIHEGIKPYECEACPMKFNSSEHLKRHFRTHTGEKPYKCDIEGCDRAYAQSNDLLKHKKIHIGVLVYKCTICTDAFRLQSQLRDHYKIHYKGDGNDN</sequence>
<dbReference type="Pfam" id="PF07776">
    <property type="entry name" value="zf-AD"/>
    <property type="match status" value="1"/>
</dbReference>
<comment type="subcellular location">
    <subcellularLocation>
        <location evidence="1">Nucleus</location>
    </subcellularLocation>
</comment>
<keyword evidence="8" id="KW-0238">DNA-binding</keyword>
<evidence type="ECO:0000256" key="3">
    <source>
        <dbReference type="ARBA" id="ARBA00022723"/>
    </source>
</evidence>
<keyword evidence="4" id="KW-0677">Repeat</keyword>
<feature type="domain" description="C2H2-type" evidence="13">
    <location>
        <begin position="338"/>
        <end position="365"/>
    </location>
</feature>
<dbReference type="FunFam" id="3.30.160.60:FF:000358">
    <property type="entry name" value="zinc finger protein 24"/>
    <property type="match status" value="1"/>
</dbReference>
<evidence type="ECO:0000259" key="14">
    <source>
        <dbReference type="PROSITE" id="PS51915"/>
    </source>
</evidence>
<dbReference type="EMBL" id="CVRI01000063">
    <property type="protein sequence ID" value="CRL04767.1"/>
    <property type="molecule type" value="Genomic_DNA"/>
</dbReference>
<keyword evidence="6 12" id="KW-0862">Zinc</keyword>
<dbReference type="Gene3D" id="3.30.160.60">
    <property type="entry name" value="Classic Zinc Finger"/>
    <property type="match status" value="12"/>
</dbReference>
<keyword evidence="5 11" id="KW-0863">Zinc-finger</keyword>
<dbReference type="OrthoDB" id="1095242at2759"/>
<dbReference type="FunFam" id="3.30.160.60:FF:000446">
    <property type="entry name" value="Zinc finger protein"/>
    <property type="match status" value="1"/>
</dbReference>
<dbReference type="InterPro" id="IPR050758">
    <property type="entry name" value="Znf_C2H2-type"/>
</dbReference>
<dbReference type="PROSITE" id="PS00028">
    <property type="entry name" value="ZINC_FINGER_C2H2_1"/>
    <property type="match status" value="12"/>
</dbReference>
<feature type="domain" description="C2H2-type" evidence="13">
    <location>
        <begin position="366"/>
        <end position="393"/>
    </location>
</feature>
<evidence type="ECO:0000256" key="8">
    <source>
        <dbReference type="ARBA" id="ARBA00023125"/>
    </source>
</evidence>
<name>A0A1J1IX89_9DIPT</name>
<feature type="domain" description="ZAD" evidence="14">
    <location>
        <begin position="7"/>
        <end position="85"/>
    </location>
</feature>
<dbReference type="FunFam" id="3.30.160.60:FF:001498">
    <property type="entry name" value="Zinc finger protein 404"/>
    <property type="match status" value="1"/>
</dbReference>
<evidence type="ECO:0000256" key="6">
    <source>
        <dbReference type="ARBA" id="ARBA00022833"/>
    </source>
</evidence>
<keyword evidence="10" id="KW-0539">Nucleus</keyword>
<evidence type="ECO:0000256" key="10">
    <source>
        <dbReference type="ARBA" id="ARBA00023242"/>
    </source>
</evidence>
<feature type="domain" description="C2H2-type" evidence="13">
    <location>
        <begin position="310"/>
        <end position="337"/>
    </location>
</feature>
<evidence type="ECO:0000256" key="7">
    <source>
        <dbReference type="ARBA" id="ARBA00023015"/>
    </source>
</evidence>
<dbReference type="PANTHER" id="PTHR23234">
    <property type="entry name" value="ZNF44 PROTEIN"/>
    <property type="match status" value="1"/>
</dbReference>